<gene>
    <name evidence="3" type="ORF">DU506_00950</name>
</gene>
<feature type="domain" description="YdbS-like PH" evidence="2">
    <location>
        <begin position="139"/>
        <end position="211"/>
    </location>
</feature>
<protein>
    <submittedName>
        <fullName evidence="3">PH domain-containing protein</fullName>
    </submittedName>
</protein>
<evidence type="ECO:0000259" key="2">
    <source>
        <dbReference type="Pfam" id="PF03703"/>
    </source>
</evidence>
<accession>A0A368UDD1</accession>
<evidence type="ECO:0000313" key="4">
    <source>
        <dbReference type="Proteomes" id="UP000253204"/>
    </source>
</evidence>
<reference evidence="3 4" key="1">
    <citation type="submission" date="2018-07" db="EMBL/GenBank/DDBJ databases">
        <title>Halomonas rutogse sp. nov., isolated from Lake TangqianCo on Tibetan Plateau.</title>
        <authorList>
            <person name="Lu H."/>
            <person name="Xing P."/>
            <person name="Wu Q."/>
        </authorList>
    </citation>
    <scope>NUCLEOTIDE SEQUENCE [LARGE SCALE GENOMIC DNA]</scope>
    <source>
        <strain evidence="3 4">TQ8S</strain>
    </source>
</reference>
<keyword evidence="1" id="KW-0812">Transmembrane</keyword>
<dbReference type="OrthoDB" id="8999125at2"/>
<feature type="transmembrane region" description="Helical" evidence="1">
    <location>
        <begin position="112"/>
        <end position="129"/>
    </location>
</feature>
<dbReference type="AlphaFoldDB" id="A0A368UDD1"/>
<proteinExistence type="predicted"/>
<dbReference type="EMBL" id="QPIJ01000001">
    <property type="protein sequence ID" value="RCV93753.1"/>
    <property type="molecule type" value="Genomic_DNA"/>
</dbReference>
<organism evidence="3 4">
    <name type="scientific">Vreelandella rituensis</name>
    <dbReference type="NCBI Taxonomy" id="2282306"/>
    <lineage>
        <taxon>Bacteria</taxon>
        <taxon>Pseudomonadati</taxon>
        <taxon>Pseudomonadota</taxon>
        <taxon>Gammaproteobacteria</taxon>
        <taxon>Oceanospirillales</taxon>
        <taxon>Halomonadaceae</taxon>
        <taxon>Vreelandella</taxon>
    </lineage>
</organism>
<name>A0A368UDD1_9GAMM</name>
<keyword evidence="4" id="KW-1185">Reference proteome</keyword>
<dbReference type="InterPro" id="IPR005182">
    <property type="entry name" value="YdbS-like_PH"/>
</dbReference>
<evidence type="ECO:0000313" key="3">
    <source>
        <dbReference type="EMBL" id="RCV93753.1"/>
    </source>
</evidence>
<comment type="caution">
    <text evidence="3">The sequence shown here is derived from an EMBL/GenBank/DDBJ whole genome shotgun (WGS) entry which is preliminary data.</text>
</comment>
<feature type="transmembrane region" description="Helical" evidence="1">
    <location>
        <begin position="71"/>
        <end position="92"/>
    </location>
</feature>
<keyword evidence="1" id="KW-1133">Transmembrane helix</keyword>
<sequence>MGIRQGVNGGFTTSGYQLFLYTGVNTIKLGKAMENGNGNIPPSHQSTPAQPEEEVSLATLKPSLKAAVPTWLAYGLLGFVVMEILKLLHLPVTWIAQSIADVMGEAFPYETWQAWVYGLVWLACLFPAIRKTLSLAVMEFHFTSQRINYTHGILNRRRDQVELSRIRDIIALRPITQRLLGLGTLRLDTVDRSHPILDIPGQKDVYEMKEWVNELNQRERQRQGYREFEGTQSLG</sequence>
<dbReference type="Proteomes" id="UP000253204">
    <property type="component" value="Unassembled WGS sequence"/>
</dbReference>
<evidence type="ECO:0000256" key="1">
    <source>
        <dbReference type="SAM" id="Phobius"/>
    </source>
</evidence>
<dbReference type="Pfam" id="PF03703">
    <property type="entry name" value="bPH_2"/>
    <property type="match status" value="1"/>
</dbReference>
<keyword evidence="1" id="KW-0472">Membrane</keyword>